<name>A0A0E9PT57_ANGAN</name>
<dbReference type="AlphaFoldDB" id="A0A0E9PT57"/>
<reference evidence="1" key="1">
    <citation type="submission" date="2014-11" db="EMBL/GenBank/DDBJ databases">
        <authorList>
            <person name="Amaro Gonzalez C."/>
        </authorList>
    </citation>
    <scope>NUCLEOTIDE SEQUENCE</scope>
</reference>
<protein>
    <submittedName>
        <fullName evidence="1">Uncharacterized protein</fullName>
    </submittedName>
</protein>
<accession>A0A0E9PT57</accession>
<dbReference type="EMBL" id="GBXM01101529">
    <property type="protein sequence ID" value="JAH07048.1"/>
    <property type="molecule type" value="Transcribed_RNA"/>
</dbReference>
<organism evidence="1">
    <name type="scientific">Anguilla anguilla</name>
    <name type="common">European freshwater eel</name>
    <name type="synonym">Muraena anguilla</name>
    <dbReference type="NCBI Taxonomy" id="7936"/>
    <lineage>
        <taxon>Eukaryota</taxon>
        <taxon>Metazoa</taxon>
        <taxon>Chordata</taxon>
        <taxon>Craniata</taxon>
        <taxon>Vertebrata</taxon>
        <taxon>Euteleostomi</taxon>
        <taxon>Actinopterygii</taxon>
        <taxon>Neopterygii</taxon>
        <taxon>Teleostei</taxon>
        <taxon>Anguilliformes</taxon>
        <taxon>Anguillidae</taxon>
        <taxon>Anguilla</taxon>
    </lineage>
</organism>
<evidence type="ECO:0000313" key="1">
    <source>
        <dbReference type="EMBL" id="JAH07048.1"/>
    </source>
</evidence>
<reference evidence="1" key="2">
    <citation type="journal article" date="2015" name="Fish Shellfish Immunol.">
        <title>Early steps in the European eel (Anguilla anguilla)-Vibrio vulnificus interaction in the gills: Role of the RtxA13 toxin.</title>
        <authorList>
            <person name="Callol A."/>
            <person name="Pajuelo D."/>
            <person name="Ebbesson L."/>
            <person name="Teles M."/>
            <person name="MacKenzie S."/>
            <person name="Amaro C."/>
        </authorList>
    </citation>
    <scope>NUCLEOTIDE SEQUENCE</scope>
</reference>
<sequence length="35" mass="4062">MCISIIICEEIHFCKTLTVLISTEQILKNQMLSKH</sequence>
<proteinExistence type="predicted"/>